<evidence type="ECO:0000256" key="4">
    <source>
        <dbReference type="ARBA" id="ARBA00023004"/>
    </source>
</evidence>
<dbReference type="PRINTS" id="PR00465">
    <property type="entry name" value="EP450IV"/>
</dbReference>
<dbReference type="InterPro" id="IPR036396">
    <property type="entry name" value="Cyt_P450_sf"/>
</dbReference>
<evidence type="ECO:0000313" key="9">
    <source>
        <dbReference type="EMBL" id="PKC58649.1"/>
    </source>
</evidence>
<evidence type="ECO:0000313" key="10">
    <source>
        <dbReference type="Proteomes" id="UP000232688"/>
    </source>
</evidence>
<keyword evidence="6" id="KW-0560">Oxidoreductase</keyword>
<dbReference type="Gene3D" id="1.10.630.10">
    <property type="entry name" value="Cytochrome P450"/>
    <property type="match status" value="1"/>
</dbReference>
<feature type="binding site" description="axial binding residue" evidence="5">
    <location>
        <position position="121"/>
    </location>
    <ligand>
        <name>heme</name>
        <dbReference type="ChEBI" id="CHEBI:30413"/>
    </ligand>
    <ligandPart>
        <name>Fe</name>
        <dbReference type="ChEBI" id="CHEBI:18248"/>
    </ligandPart>
</feature>
<comment type="similarity">
    <text evidence="2 6">Belongs to the cytochrome P450 family.</text>
</comment>
<evidence type="ECO:0000256" key="1">
    <source>
        <dbReference type="ARBA" id="ARBA00001971"/>
    </source>
</evidence>
<dbReference type="InterPro" id="IPR001128">
    <property type="entry name" value="Cyt_P450"/>
</dbReference>
<dbReference type="GO" id="GO:0020037">
    <property type="term" value="F:heme binding"/>
    <property type="evidence" value="ECO:0007669"/>
    <property type="project" value="InterPro"/>
</dbReference>
<dbReference type="GO" id="GO:0004497">
    <property type="term" value="F:monooxygenase activity"/>
    <property type="evidence" value="ECO:0007669"/>
    <property type="project" value="UniProtKB-KW"/>
</dbReference>
<dbReference type="PANTHER" id="PTHR46206">
    <property type="entry name" value="CYTOCHROME P450"/>
    <property type="match status" value="1"/>
</dbReference>
<reference evidence="8 11" key="2">
    <citation type="submission" date="2017-09" db="EMBL/GenBank/DDBJ databases">
        <title>Extensive intraspecific genome diversity in a model arbuscular mycorrhizal fungus.</title>
        <authorList>
            <person name="Chen E.C."/>
            <person name="Morin E."/>
            <person name="Beaudet D."/>
            <person name="Noel J."/>
            <person name="Ndikumana S."/>
            <person name="Charron P."/>
            <person name="St-Onge C."/>
            <person name="Giorgi J."/>
            <person name="Grigoriev I.V."/>
            <person name="Roux C."/>
            <person name="Martin F.M."/>
            <person name="Corradi N."/>
        </authorList>
    </citation>
    <scope>NUCLEOTIDE SEQUENCE [LARGE SCALE GENOMIC DNA]</scope>
    <source>
        <strain evidence="8 11">A5</strain>
    </source>
</reference>
<dbReference type="EMBL" id="CAGKOT010000009">
    <property type="protein sequence ID" value="CAB5353624.1"/>
    <property type="molecule type" value="Genomic_DNA"/>
</dbReference>
<keyword evidence="6" id="KW-0503">Monooxygenase</keyword>
<reference evidence="7" key="5">
    <citation type="submission" date="2020-05" db="EMBL/GenBank/DDBJ databases">
        <authorList>
            <person name="Rincon C."/>
            <person name="Sanders R I."/>
            <person name="Robbins C."/>
            <person name="Chaturvedi A."/>
        </authorList>
    </citation>
    <scope>NUCLEOTIDE SEQUENCE</scope>
    <source>
        <strain evidence="7">CHB12</strain>
    </source>
</reference>
<proteinExistence type="inferred from homology"/>
<keyword evidence="3 5" id="KW-0479">Metal-binding</keyword>
<protein>
    <submittedName>
        <fullName evidence="9">Cytochrome P450</fullName>
    </submittedName>
</protein>
<comment type="caution">
    <text evidence="9">The sequence shown here is derived from an EMBL/GenBank/DDBJ whole genome shotgun (WGS) entry which is preliminary data.</text>
</comment>
<dbReference type="VEuPathDB" id="FungiDB:RhiirA1_495237"/>
<reference evidence="8 11" key="1">
    <citation type="submission" date="2016-04" db="EMBL/GenBank/DDBJ databases">
        <title>Genome analyses suggest a sexual origin of heterokaryosis in a supposedly ancient asexual fungus.</title>
        <authorList>
            <person name="Ropars J."/>
            <person name="Sedzielewska K."/>
            <person name="Noel J."/>
            <person name="Charron P."/>
            <person name="Farinelli L."/>
            <person name="Marton T."/>
            <person name="Kruger M."/>
            <person name="Pelin A."/>
            <person name="Brachmann A."/>
            <person name="Corradi N."/>
        </authorList>
    </citation>
    <scope>NUCLEOTIDE SEQUENCE [LARGE SCALE GENOMIC DNA]</scope>
    <source>
        <strain evidence="8 11">A5</strain>
    </source>
</reference>
<evidence type="ECO:0000313" key="7">
    <source>
        <dbReference type="EMBL" id="CAB5353624.1"/>
    </source>
</evidence>
<dbReference type="OrthoDB" id="1844152at2759"/>
<dbReference type="SUPFAM" id="SSF48264">
    <property type="entry name" value="Cytochrome P450"/>
    <property type="match status" value="1"/>
</dbReference>
<dbReference type="Pfam" id="PF00067">
    <property type="entry name" value="p450"/>
    <property type="match status" value="1"/>
</dbReference>
<name>A0A2I1EWL8_9GLOM</name>
<evidence type="ECO:0000313" key="8">
    <source>
        <dbReference type="EMBL" id="PKB99369.1"/>
    </source>
</evidence>
<dbReference type="GO" id="GO:0016705">
    <property type="term" value="F:oxidoreductase activity, acting on paired donors, with incorporation or reduction of molecular oxygen"/>
    <property type="evidence" value="ECO:0007669"/>
    <property type="project" value="InterPro"/>
</dbReference>
<dbReference type="PROSITE" id="PS00086">
    <property type="entry name" value="CYTOCHROME_P450"/>
    <property type="match status" value="1"/>
</dbReference>
<dbReference type="EMBL" id="LLXH01001494">
    <property type="protein sequence ID" value="PKC58649.1"/>
    <property type="molecule type" value="Genomic_DNA"/>
</dbReference>
<reference evidence="9 10" key="4">
    <citation type="submission" date="2017-10" db="EMBL/GenBank/DDBJ databases">
        <title>Genome analyses suggest a sexual origin of heterokaryosis in a supposedly ancient asexual fungus.</title>
        <authorList>
            <person name="Corradi N."/>
            <person name="Sedzielewska K."/>
            <person name="Noel J."/>
            <person name="Charron P."/>
            <person name="Farinelli L."/>
            <person name="Marton T."/>
            <person name="Kruger M."/>
            <person name="Pelin A."/>
            <person name="Brachmann A."/>
            <person name="Corradi N."/>
        </authorList>
    </citation>
    <scope>NUCLEOTIDE SEQUENCE [LARGE SCALE GENOMIC DNA]</scope>
    <source>
        <strain evidence="9 10">A1</strain>
    </source>
</reference>
<evidence type="ECO:0000256" key="2">
    <source>
        <dbReference type="ARBA" id="ARBA00010617"/>
    </source>
</evidence>
<comment type="cofactor">
    <cofactor evidence="1 5">
        <name>heme</name>
        <dbReference type="ChEBI" id="CHEBI:30413"/>
    </cofactor>
</comment>
<dbReference type="EMBL" id="LLXJ01002221">
    <property type="protein sequence ID" value="PKB99369.1"/>
    <property type="molecule type" value="Genomic_DNA"/>
</dbReference>
<evidence type="ECO:0000256" key="6">
    <source>
        <dbReference type="RuleBase" id="RU000461"/>
    </source>
</evidence>
<keyword evidence="5 6" id="KW-0349">Heme</keyword>
<sequence length="139" mass="16039">MQELYDEQLEVHKKADENGIFPFEALNNMKRLDSFIKESFRLSENVTTLPHVTSKDYTFSNELQVPKDHSIYLYVDDIYLDESLQGPNPQSFEPFRHLNTNASASKISKNYVIFGGGKHACPGRQLAVNEIKFSYIILY</sequence>
<gene>
    <name evidence="7" type="ORF">CHRIB12_LOCUS5666</name>
    <name evidence="9" type="ORF">RhiirA1_495237</name>
    <name evidence="8" type="ORF">RhiirA5_462033</name>
</gene>
<dbReference type="InterPro" id="IPR017972">
    <property type="entry name" value="Cyt_P450_CS"/>
</dbReference>
<accession>A0A2I1EWL8</accession>
<dbReference type="Proteomes" id="UP000232722">
    <property type="component" value="Unassembled WGS sequence"/>
</dbReference>
<keyword evidence="4 5" id="KW-0408">Iron</keyword>
<organism evidence="9 10">
    <name type="scientific">Rhizophagus irregularis</name>
    <dbReference type="NCBI Taxonomy" id="588596"/>
    <lineage>
        <taxon>Eukaryota</taxon>
        <taxon>Fungi</taxon>
        <taxon>Fungi incertae sedis</taxon>
        <taxon>Mucoromycota</taxon>
        <taxon>Glomeromycotina</taxon>
        <taxon>Glomeromycetes</taxon>
        <taxon>Glomerales</taxon>
        <taxon>Glomeraceae</taxon>
        <taxon>Rhizophagus</taxon>
    </lineage>
</organism>
<evidence type="ECO:0000313" key="11">
    <source>
        <dbReference type="Proteomes" id="UP000232722"/>
    </source>
</evidence>
<reference evidence="9 10" key="3">
    <citation type="submission" date="2017-10" db="EMBL/GenBank/DDBJ databases">
        <title>Extensive intraspecific genome diversity in a model arbuscular mycorrhizal fungus.</title>
        <authorList>
            <person name="Chen E.C.H."/>
            <person name="Morin E."/>
            <person name="Baudet D."/>
            <person name="Noel J."/>
            <person name="Ndikumana S."/>
            <person name="Charron P."/>
            <person name="St-Onge C."/>
            <person name="Giorgi J."/>
            <person name="Grigoriev I.V."/>
            <person name="Roux C."/>
            <person name="Martin F.M."/>
            <person name="Corradi N."/>
        </authorList>
    </citation>
    <scope>NUCLEOTIDE SEQUENCE [LARGE SCALE GENOMIC DNA]</scope>
    <source>
        <strain evidence="9 10">A1</strain>
    </source>
</reference>
<dbReference type="InterPro" id="IPR002403">
    <property type="entry name" value="Cyt_P450_E_grp-IV"/>
</dbReference>
<dbReference type="Proteomes" id="UP000684084">
    <property type="component" value="Unassembled WGS sequence"/>
</dbReference>
<dbReference type="AlphaFoldDB" id="A0A2I1EWL8"/>
<evidence type="ECO:0000256" key="5">
    <source>
        <dbReference type="PIRSR" id="PIRSR602403-1"/>
    </source>
</evidence>
<evidence type="ECO:0000256" key="3">
    <source>
        <dbReference type="ARBA" id="ARBA00022723"/>
    </source>
</evidence>
<dbReference type="GO" id="GO:0005506">
    <property type="term" value="F:iron ion binding"/>
    <property type="evidence" value="ECO:0007669"/>
    <property type="project" value="InterPro"/>
</dbReference>
<dbReference type="Proteomes" id="UP000232688">
    <property type="component" value="Unassembled WGS sequence"/>
</dbReference>